<name>A0A543CER4_9ACTN</name>
<comment type="caution">
    <text evidence="1">The sequence shown here is derived from an EMBL/GenBank/DDBJ whole genome shotgun (WGS) entry which is preliminary data.</text>
</comment>
<gene>
    <name evidence="1" type="ORF">FB559_0930</name>
</gene>
<evidence type="ECO:0000313" key="1">
    <source>
        <dbReference type="EMBL" id="TQL95427.1"/>
    </source>
</evidence>
<dbReference type="EMBL" id="VFOZ01000001">
    <property type="protein sequence ID" value="TQL95427.1"/>
    <property type="molecule type" value="Genomic_DNA"/>
</dbReference>
<dbReference type="OrthoDB" id="5180306at2"/>
<protein>
    <recommendedName>
        <fullName evidence="3">WXG100 family type VII secretion target</fullName>
    </recommendedName>
</protein>
<dbReference type="Proteomes" id="UP000316096">
    <property type="component" value="Unassembled WGS sequence"/>
</dbReference>
<keyword evidence="2" id="KW-1185">Reference proteome</keyword>
<dbReference type="InterPro" id="IPR038332">
    <property type="entry name" value="PPE_sf"/>
</dbReference>
<organism evidence="1 2">
    <name type="scientific">Actinoallomurus bryophytorum</name>
    <dbReference type="NCBI Taxonomy" id="1490222"/>
    <lineage>
        <taxon>Bacteria</taxon>
        <taxon>Bacillati</taxon>
        <taxon>Actinomycetota</taxon>
        <taxon>Actinomycetes</taxon>
        <taxon>Streptosporangiales</taxon>
        <taxon>Thermomonosporaceae</taxon>
        <taxon>Actinoallomurus</taxon>
    </lineage>
</organism>
<sequence>MLDFLASPSAIGSAASGIGALATRVETFQRSTDDVKRSLSPAHAWGMLRPLRHEFLSLAAGFEQHLNHLSGAIDGAKRRLDHTAAGYSSADKACLQVLAKVGNDHGDGQRLRRLNPASRFYQDHRLWNGVIAAAPPAIGGSTVLHAWRFVGDLSSDDKYNIGTDVAMLTTDASIAFLQVRADYAHLRADPLGLLIRAGMPFLLNAFYWTKSVTDWLTGDPIATGQAAYNFDSIAEGCRKLAADLGETVDRALSGTWHGTAADSARQRLTAMRDGINETAGGADRIAALLQLVSSLITDVETVIRSMITDVITWAVVTWFSAQLAAAETFGASEVAAAERITAESERTAGDVGRLMTSLTGMLRRISGLVSRLRTELVRIKDKSFAALARSSPGEKFMESPYGGGRQTQAIVREDAVRGRHEKIDAFHGYVSIGKQTVRAAKNGALQNFGFRQFRTDQYGTPYPDGARKIRVLSVQIADGRGGVRGLNNDVGVVGSAASTILPFGRVAQYWARGGDKSDYTIDKELDPWSTPR</sequence>
<dbReference type="RefSeq" id="WP_141953598.1">
    <property type="nucleotide sequence ID" value="NZ_VFOZ01000001.1"/>
</dbReference>
<proteinExistence type="predicted"/>
<dbReference type="AlphaFoldDB" id="A0A543CER4"/>
<accession>A0A543CER4</accession>
<evidence type="ECO:0008006" key="3">
    <source>
        <dbReference type="Google" id="ProtNLM"/>
    </source>
</evidence>
<dbReference type="InterPro" id="IPR036689">
    <property type="entry name" value="ESAT-6-like_sf"/>
</dbReference>
<dbReference type="Gene3D" id="1.20.1260.20">
    <property type="entry name" value="PPE superfamily"/>
    <property type="match status" value="1"/>
</dbReference>
<dbReference type="SUPFAM" id="SSF140453">
    <property type="entry name" value="EsxAB dimer-like"/>
    <property type="match status" value="1"/>
</dbReference>
<reference evidence="1 2" key="1">
    <citation type="submission" date="2019-06" db="EMBL/GenBank/DDBJ databases">
        <title>Sequencing the genomes of 1000 actinobacteria strains.</title>
        <authorList>
            <person name="Klenk H.-P."/>
        </authorList>
    </citation>
    <scope>NUCLEOTIDE SEQUENCE [LARGE SCALE GENOMIC DNA]</scope>
    <source>
        <strain evidence="1 2">DSM 102200</strain>
    </source>
</reference>
<evidence type="ECO:0000313" key="2">
    <source>
        <dbReference type="Proteomes" id="UP000316096"/>
    </source>
</evidence>